<reference evidence="5 6" key="1">
    <citation type="submission" date="2015-09" db="EMBL/GenBank/DDBJ databases">
        <title>Sorangium comparison.</title>
        <authorList>
            <person name="Zaburannyi N."/>
            <person name="Bunk B."/>
            <person name="Overmann J."/>
            <person name="Mueller R."/>
        </authorList>
    </citation>
    <scope>NUCLEOTIDE SEQUENCE [LARGE SCALE GENOMIC DNA]</scope>
    <source>
        <strain evidence="5 6">So ceGT47</strain>
    </source>
</reference>
<dbReference type="InterPro" id="IPR003593">
    <property type="entry name" value="AAA+_ATPase"/>
</dbReference>
<dbReference type="SMART" id="SM00382">
    <property type="entry name" value="AAA"/>
    <property type="match status" value="1"/>
</dbReference>
<evidence type="ECO:0000256" key="2">
    <source>
        <dbReference type="ARBA" id="ARBA00022840"/>
    </source>
</evidence>
<evidence type="ECO:0000313" key="6">
    <source>
        <dbReference type="Proteomes" id="UP000295781"/>
    </source>
</evidence>
<dbReference type="SMART" id="SM00220">
    <property type="entry name" value="S_TKc"/>
    <property type="match status" value="1"/>
</dbReference>
<evidence type="ECO:0000256" key="3">
    <source>
        <dbReference type="PROSITE-ProRule" id="PRU10141"/>
    </source>
</evidence>
<dbReference type="CDD" id="cd14014">
    <property type="entry name" value="STKc_PknB_like"/>
    <property type="match status" value="1"/>
</dbReference>
<dbReference type="PROSITE" id="PS00107">
    <property type="entry name" value="PROTEIN_KINASE_ATP"/>
    <property type="match status" value="1"/>
</dbReference>
<dbReference type="InterPro" id="IPR008271">
    <property type="entry name" value="Ser/Thr_kinase_AS"/>
</dbReference>
<dbReference type="SUPFAM" id="SSF52540">
    <property type="entry name" value="P-loop containing nucleoside triphosphate hydrolases"/>
    <property type="match status" value="1"/>
</dbReference>
<dbReference type="AlphaFoldDB" id="A0A4P2PZW0"/>
<dbReference type="Gene3D" id="1.10.510.10">
    <property type="entry name" value="Transferase(Phosphotransferase) domain 1"/>
    <property type="match status" value="1"/>
</dbReference>
<dbReference type="Pfam" id="PF13191">
    <property type="entry name" value="AAA_16"/>
    <property type="match status" value="1"/>
</dbReference>
<name>A0A4P2PZW0_SORCE</name>
<dbReference type="InterPro" id="IPR017441">
    <property type="entry name" value="Protein_kinase_ATP_BS"/>
</dbReference>
<dbReference type="InterPro" id="IPR027417">
    <property type="entry name" value="P-loop_NTPase"/>
</dbReference>
<gene>
    <name evidence="5" type="ORF">SOCEGT47_029520</name>
</gene>
<dbReference type="InterPro" id="IPR011009">
    <property type="entry name" value="Kinase-like_dom_sf"/>
</dbReference>
<dbReference type="InterPro" id="IPR011990">
    <property type="entry name" value="TPR-like_helical_dom_sf"/>
</dbReference>
<dbReference type="PROSITE" id="PS50011">
    <property type="entry name" value="PROTEIN_KINASE_DOM"/>
    <property type="match status" value="1"/>
</dbReference>
<dbReference type="PROSITE" id="PS00108">
    <property type="entry name" value="PROTEIN_KINASE_ST"/>
    <property type="match status" value="1"/>
</dbReference>
<dbReference type="Pfam" id="PF00069">
    <property type="entry name" value="Pkinase"/>
    <property type="match status" value="1"/>
</dbReference>
<dbReference type="Gene3D" id="3.30.200.20">
    <property type="entry name" value="Phosphorylase Kinase, domain 1"/>
    <property type="match status" value="1"/>
</dbReference>
<sequence>MGGGNGKKRPHALGPYRLLDRIGGGGMGVVFRAEHVETGAKAAIKTARCATDPEHVAALRLEIETLRRLRHPDIVRLLDADIADGVPWIAMPLLEGRTLCAHLQAPHPTSGNPRLAATIVAHPAGHAAAADADRRREAIAAAAAARPLGPTLTLIRRLCAPLAYLHGEGFVHRDLKPSNIFLQGDGRPVLLDLGIAAHFGGAGREELGATSHGGTPHYMAPEQIQQGIVDGRADLYALGCLLYECVTGRPPFVGGARSVLEQHVIEPPLRPSIFVPDLPAGLEDLILALLEKDAKDRIQYAVDVATRLVALGAAPEPWPEPRPRPYLYRPVFAGRADVLAMMVEMVRHAALRRRGGIALVLGESGSGKTRLARELPRLARDQHHRAMGQHLPLTVLTGSCVAPGAGEAAAAAAMAAPLHPLRPALLAALAQALTSTSEAARLFGGNLGALATFVPELGVLADHHGQPAPAPPLPPSQARKRLVSAVLETLRALAQPMPLLLFLDDLQWADDLTLAVLDALAKAEPDERAGVLVVATCRIEEMRDEIESLMRSSSVTPIQLGKLTPRDIDAMVAGMLSSIRPPQSVLDALIHNANGNPFFVAEFLRAALDEGILRRDEDGQLSFSQQGADPPFALPMPRALDELLARRLDLLDAEARALASWAAVLGHDLGDARLLVAPGGEDAAAEPLRELRARRILEETETGELRFVHDQLREMAYRRLDDGTRAALHRRAGEAIEALYGEAPEVAHVLGRHFAGAGLHDRAGVAFERAAARAVAVYAYRDAVRLLRSAIDALTNAGATPERLARLNERLGDVLALLGWQEMARHAYSAALSATPSPIDAAELHRKIGKTWEMRHEHAEALESYAQAEAALRAPPEPASSDAEAWSHAWIQLHLDRISVCYWLADREGLGALIEAVRPAIAAHGNALQRAHYLHALTQQGILRDRFAASVDTVGYATACVAAYEAAGEAPDGHWVLSARVSLGIILLLGDELDRADTELSEALWIARPSGDLEIQTRCLTYLSLIQRKRGLVDAARHWAEQSLKLAKAENVREYAGAALANLSWCALRRGDLARAEEAGREALALWNALPLVYPFEWLARLPLCWIALERGRLDGAIAEARAVLDPRQQRLPGRLAALLGHALRAFDDGRVRAFRTLKLALRGARHRNYA</sequence>
<dbReference type="Gene3D" id="1.25.40.10">
    <property type="entry name" value="Tetratricopeptide repeat domain"/>
    <property type="match status" value="2"/>
</dbReference>
<dbReference type="SUPFAM" id="SSF48452">
    <property type="entry name" value="TPR-like"/>
    <property type="match status" value="2"/>
</dbReference>
<proteinExistence type="predicted"/>
<keyword evidence="2 3" id="KW-0067">ATP-binding</keyword>
<organism evidence="5 6">
    <name type="scientific">Sorangium cellulosum</name>
    <name type="common">Polyangium cellulosum</name>
    <dbReference type="NCBI Taxonomy" id="56"/>
    <lineage>
        <taxon>Bacteria</taxon>
        <taxon>Pseudomonadati</taxon>
        <taxon>Myxococcota</taxon>
        <taxon>Polyangia</taxon>
        <taxon>Polyangiales</taxon>
        <taxon>Polyangiaceae</taxon>
        <taxon>Sorangium</taxon>
    </lineage>
</organism>
<accession>A0A4P2PZW0</accession>
<dbReference type="GO" id="GO:0004672">
    <property type="term" value="F:protein kinase activity"/>
    <property type="evidence" value="ECO:0007669"/>
    <property type="project" value="InterPro"/>
</dbReference>
<dbReference type="GO" id="GO:0005524">
    <property type="term" value="F:ATP binding"/>
    <property type="evidence" value="ECO:0007669"/>
    <property type="project" value="UniProtKB-UniRule"/>
</dbReference>
<dbReference type="InterPro" id="IPR041664">
    <property type="entry name" value="AAA_16"/>
</dbReference>
<evidence type="ECO:0000259" key="4">
    <source>
        <dbReference type="PROSITE" id="PS50011"/>
    </source>
</evidence>
<dbReference type="EMBL" id="CP012670">
    <property type="protein sequence ID" value="AUX22449.1"/>
    <property type="molecule type" value="Genomic_DNA"/>
</dbReference>
<protein>
    <recommendedName>
        <fullName evidence="4">Protein kinase domain-containing protein</fullName>
    </recommendedName>
</protein>
<dbReference type="Proteomes" id="UP000295781">
    <property type="component" value="Chromosome"/>
</dbReference>
<dbReference type="PANTHER" id="PTHR16305:SF28">
    <property type="entry name" value="GUANYLATE CYCLASE DOMAIN-CONTAINING PROTEIN"/>
    <property type="match status" value="1"/>
</dbReference>
<dbReference type="PANTHER" id="PTHR16305">
    <property type="entry name" value="TESTICULAR SOLUBLE ADENYLYL CYCLASE"/>
    <property type="match status" value="1"/>
</dbReference>
<evidence type="ECO:0000256" key="1">
    <source>
        <dbReference type="ARBA" id="ARBA00022741"/>
    </source>
</evidence>
<dbReference type="InterPro" id="IPR000719">
    <property type="entry name" value="Prot_kinase_dom"/>
</dbReference>
<evidence type="ECO:0000313" key="5">
    <source>
        <dbReference type="EMBL" id="AUX22449.1"/>
    </source>
</evidence>
<dbReference type="GO" id="GO:0005737">
    <property type="term" value="C:cytoplasm"/>
    <property type="evidence" value="ECO:0007669"/>
    <property type="project" value="TreeGrafter"/>
</dbReference>
<dbReference type="SUPFAM" id="SSF56112">
    <property type="entry name" value="Protein kinase-like (PK-like)"/>
    <property type="match status" value="1"/>
</dbReference>
<keyword evidence="1 3" id="KW-0547">Nucleotide-binding</keyword>
<dbReference type="GO" id="GO:0004016">
    <property type="term" value="F:adenylate cyclase activity"/>
    <property type="evidence" value="ECO:0007669"/>
    <property type="project" value="TreeGrafter"/>
</dbReference>
<feature type="binding site" evidence="3">
    <location>
        <position position="45"/>
    </location>
    <ligand>
        <name>ATP</name>
        <dbReference type="ChEBI" id="CHEBI:30616"/>
    </ligand>
</feature>
<feature type="domain" description="Protein kinase" evidence="4">
    <location>
        <begin position="16"/>
        <end position="327"/>
    </location>
</feature>